<reference evidence="3" key="1">
    <citation type="submission" date="2018-02" db="EMBL/GenBank/DDBJ databases">
        <authorList>
            <person name="Cohen D.B."/>
            <person name="Kent A.D."/>
        </authorList>
    </citation>
    <scope>NUCLEOTIDE SEQUENCE</scope>
</reference>
<dbReference type="InterPro" id="IPR043502">
    <property type="entry name" value="DNA/RNA_pol_sf"/>
</dbReference>
<dbReference type="Gene3D" id="3.10.10.10">
    <property type="entry name" value="HIV Type 1 Reverse Transcriptase, subunit A, domain 1"/>
    <property type="match status" value="1"/>
</dbReference>
<organism evidence="3">
    <name type="scientific">Fagus sylvatica</name>
    <name type="common">Beechnut</name>
    <dbReference type="NCBI Taxonomy" id="28930"/>
    <lineage>
        <taxon>Eukaryota</taxon>
        <taxon>Viridiplantae</taxon>
        <taxon>Streptophyta</taxon>
        <taxon>Embryophyta</taxon>
        <taxon>Tracheophyta</taxon>
        <taxon>Spermatophyta</taxon>
        <taxon>Magnoliopsida</taxon>
        <taxon>eudicotyledons</taxon>
        <taxon>Gunneridae</taxon>
        <taxon>Pentapetalae</taxon>
        <taxon>rosids</taxon>
        <taxon>fabids</taxon>
        <taxon>Fagales</taxon>
        <taxon>Fagaceae</taxon>
        <taxon>Fagus</taxon>
    </lineage>
</organism>
<dbReference type="Gene3D" id="3.30.70.270">
    <property type="match status" value="2"/>
</dbReference>
<name>A0A2N9H9E7_FAGSY</name>
<dbReference type="InterPro" id="IPR002156">
    <property type="entry name" value="RNaseH_domain"/>
</dbReference>
<dbReference type="FunFam" id="3.30.70.270:FF:000020">
    <property type="entry name" value="Transposon Tf2-6 polyprotein-like Protein"/>
    <property type="match status" value="1"/>
</dbReference>
<sequence length="1422" mass="160355">MAPGSQGVGAVFALFPVKIPVKRGMLPANREFHVVAGVVIFPTHPGSRINLLRAGKTLRAKAAFARVFDLAPDVGFRRSWYRRKACAAYFCKVPDLRKSELGLVRYGPANRGHRSVFGPFEGSFPIRIPARPGKILAIREFHVVHGCVFFPTCPGSWINLLRVRKTLRASVATSVGKFRNFQQNLISSACFHARGRHSSRCRILTILVSSESLCYLFSKGTGLAQSFDHNFLVSRPFLARKVSNRSSHHVLQNGQGAVSSIQLSVWSTVRSNLGQTWSNLVKALQTLGNVSRTAFRGFLGLVGPSRVRNGLIKPWSNSVNPGQTSGDVSRILLLGLPPAKEPDSTTIAEEEEEKDKTPPPSGIIITTIAEEGEEPVKTPPPSNITTTTAEEEYAGPMVEGLSIHTITEEEDSTTTPPARRCQQEKMSRRGLAYHCYSVITRKTSNDPHVSKIDNETNCSLDNMDNSDEEIELPSDILEALERQDEGSKPNIEELEIVNLADEGEEPREVKIGTRCATEQKEALITLLREFHEIFAWSYQDMPGLDTDIVVHKIPLKPECKPVKQALRRMKPEVILKIKEEVEKQLKAGFLSTVTYSDWVANIVPVPKKDGKQRMPCSHSWTDSQGTIRSRWPKEDKSKTAFVTHWGTFVYDVMPFGLKNAGATYQRAMVTLFHDMIHHEIEVYVDDMIAKSRTAQDHLTDLRKLFQRLKKYQLRLNPNKCAFGVTSGKLLGFIVSGRGIEIDPAKVQAIRNMPAPKTEKEIRSFLGRINYVARFIAQLTATCEPLFKLLRKDVKIKWTEDCQKAFDKIKEYLLNPPILVPPTPGRPLILYLTVQEASMGCMLGQQDETGKREQAIYYLSKKFTEPETRYLLVEKTCCALAWASRKLRQYMLYYTTWLVSRMDPIKYIFEKPALTGKIARWQLELMDSEFPDEDVMTVDEDNHGRWKLYFDGAANAVGSGIGAVLVSPKGQQTPIAVKLGFDCTNNMTEYEACIVGLQAALEFGAYELEVFGDSLANSVTDEWRMAGSGSQAHPIPTIHQPATPKVQVEGDDVRPLRIETRDIPAYCVCVEECMNVEAEIDDKPWYYDIKRFIQDREYPPRATENEKKYIRRMAFQFFLSGEILYKRTHDATLLRCVDAEEANRLIQEMHAGLMGAHANGPFLARKNYESWLLLVDNGEGLHQTCPDVPQMPDASNGHEFILVAIDYFTKWVEACSFKNVTQVAVTRFVKNNIICRYGMPEMLITDNASNLNNRMMDQLCQQFKIQHHNSAPYRPKMNGAVEAANKNVKKILSKMTETYKDWHEHLPYALCAYRTSVRTSVGATPYSLVYGMEAALCHGQLYQRRIERAYNKKARPRTFQPGDLVLKKRNMALSDPRGKFAPSYEGPYVVKKAFSGGAIILADMDGEEFRSPINSDSVIKYHV</sequence>
<evidence type="ECO:0000256" key="1">
    <source>
        <dbReference type="SAM" id="MobiDB-lite"/>
    </source>
</evidence>
<feature type="region of interest" description="Disordered" evidence="1">
    <location>
        <begin position="338"/>
        <end position="361"/>
    </location>
</feature>
<dbReference type="InterPro" id="IPR000477">
    <property type="entry name" value="RT_dom"/>
</dbReference>
<dbReference type="Pfam" id="PF17919">
    <property type="entry name" value="RT_RNaseH_2"/>
    <property type="match status" value="1"/>
</dbReference>
<dbReference type="InterPro" id="IPR001584">
    <property type="entry name" value="Integrase_cat-core"/>
</dbReference>
<dbReference type="PROSITE" id="PS50994">
    <property type="entry name" value="INTEGRASE"/>
    <property type="match status" value="1"/>
</dbReference>
<dbReference type="Pfam" id="PF00665">
    <property type="entry name" value="rve"/>
    <property type="match status" value="1"/>
</dbReference>
<dbReference type="InterPro" id="IPR043128">
    <property type="entry name" value="Rev_trsase/Diguanyl_cyclase"/>
</dbReference>
<dbReference type="EMBL" id="OIVN01003015">
    <property type="protein sequence ID" value="SPD08214.1"/>
    <property type="molecule type" value="Genomic_DNA"/>
</dbReference>
<dbReference type="Pfam" id="PF13456">
    <property type="entry name" value="RVT_3"/>
    <property type="match status" value="1"/>
</dbReference>
<dbReference type="PANTHER" id="PTHR48475">
    <property type="entry name" value="RIBONUCLEASE H"/>
    <property type="match status" value="1"/>
</dbReference>
<accession>A0A2N9H9E7</accession>
<evidence type="ECO:0000313" key="3">
    <source>
        <dbReference type="EMBL" id="SPD08214.1"/>
    </source>
</evidence>
<dbReference type="Gene3D" id="3.30.420.10">
    <property type="entry name" value="Ribonuclease H-like superfamily/Ribonuclease H"/>
    <property type="match status" value="2"/>
</dbReference>
<dbReference type="GO" id="GO:0015074">
    <property type="term" value="P:DNA integration"/>
    <property type="evidence" value="ECO:0007669"/>
    <property type="project" value="InterPro"/>
</dbReference>
<dbReference type="GO" id="GO:0003676">
    <property type="term" value="F:nucleic acid binding"/>
    <property type="evidence" value="ECO:0007669"/>
    <property type="project" value="InterPro"/>
</dbReference>
<dbReference type="GO" id="GO:0004523">
    <property type="term" value="F:RNA-DNA hybrid ribonuclease activity"/>
    <property type="evidence" value="ECO:0007669"/>
    <property type="project" value="InterPro"/>
</dbReference>
<dbReference type="Pfam" id="PF00078">
    <property type="entry name" value="RVT_1"/>
    <property type="match status" value="1"/>
</dbReference>
<gene>
    <name evidence="3" type="ORF">FSB_LOCUS36096</name>
</gene>
<dbReference type="PANTHER" id="PTHR48475:SF1">
    <property type="entry name" value="RNASE H TYPE-1 DOMAIN-CONTAINING PROTEIN"/>
    <property type="match status" value="1"/>
</dbReference>
<dbReference type="SUPFAM" id="SSF53098">
    <property type="entry name" value="Ribonuclease H-like"/>
    <property type="match status" value="2"/>
</dbReference>
<proteinExistence type="predicted"/>
<feature type="domain" description="Integrase catalytic" evidence="2">
    <location>
        <begin position="1156"/>
        <end position="1332"/>
    </location>
</feature>
<protein>
    <recommendedName>
        <fullName evidence="2">Integrase catalytic domain-containing protein</fullName>
    </recommendedName>
</protein>
<dbReference type="InterPro" id="IPR041577">
    <property type="entry name" value="RT_RNaseH_2"/>
</dbReference>
<dbReference type="SUPFAM" id="SSF56672">
    <property type="entry name" value="DNA/RNA polymerases"/>
    <property type="match status" value="1"/>
</dbReference>
<evidence type="ECO:0000259" key="2">
    <source>
        <dbReference type="PROSITE" id="PS50994"/>
    </source>
</evidence>
<dbReference type="CDD" id="cd01647">
    <property type="entry name" value="RT_LTR"/>
    <property type="match status" value="1"/>
</dbReference>
<dbReference type="InterPro" id="IPR036397">
    <property type="entry name" value="RNaseH_sf"/>
</dbReference>
<dbReference type="CDD" id="cd09279">
    <property type="entry name" value="RNase_HI_like"/>
    <property type="match status" value="1"/>
</dbReference>
<dbReference type="InterPro" id="IPR012337">
    <property type="entry name" value="RNaseH-like_sf"/>
</dbReference>